<dbReference type="GO" id="GO:0005793">
    <property type="term" value="C:endoplasmic reticulum-Golgi intermediate compartment"/>
    <property type="evidence" value="ECO:0007669"/>
    <property type="project" value="TreeGrafter"/>
</dbReference>
<evidence type="ECO:0000313" key="1">
    <source>
        <dbReference type="EMBL" id="KAJ8425190.1"/>
    </source>
</evidence>
<dbReference type="Proteomes" id="UP001153076">
    <property type="component" value="Unassembled WGS sequence"/>
</dbReference>
<gene>
    <name evidence="1" type="ORF">Cgig2_029416</name>
</gene>
<name>A0A9Q1GU58_9CARY</name>
<evidence type="ECO:0000313" key="2">
    <source>
        <dbReference type="Proteomes" id="UP001153076"/>
    </source>
</evidence>
<keyword evidence="2" id="KW-1185">Reference proteome</keyword>
<comment type="caution">
    <text evidence="1">The sequence shown here is derived from an EMBL/GenBank/DDBJ whole genome shotgun (WGS) entry which is preliminary data.</text>
</comment>
<dbReference type="InterPro" id="IPR017106">
    <property type="entry name" value="Coatomer_gsu"/>
</dbReference>
<dbReference type="GO" id="GO:0006891">
    <property type="term" value="P:intra-Golgi vesicle-mediated transport"/>
    <property type="evidence" value="ECO:0007669"/>
    <property type="project" value="TreeGrafter"/>
</dbReference>
<dbReference type="EMBL" id="JAKOGI010001521">
    <property type="protein sequence ID" value="KAJ8425190.1"/>
    <property type="molecule type" value="Genomic_DNA"/>
</dbReference>
<dbReference type="PANTHER" id="PTHR10261:SF0">
    <property type="entry name" value="COATOMER SUBUNIT GAMMA-2"/>
    <property type="match status" value="1"/>
</dbReference>
<dbReference type="GO" id="GO:0005783">
    <property type="term" value="C:endoplasmic reticulum"/>
    <property type="evidence" value="ECO:0007669"/>
    <property type="project" value="TreeGrafter"/>
</dbReference>
<dbReference type="GO" id="GO:0006888">
    <property type="term" value="P:endoplasmic reticulum to Golgi vesicle-mediated transport"/>
    <property type="evidence" value="ECO:0007669"/>
    <property type="project" value="TreeGrafter"/>
</dbReference>
<dbReference type="AlphaFoldDB" id="A0A9Q1GU58"/>
<dbReference type="GO" id="GO:0000139">
    <property type="term" value="C:Golgi membrane"/>
    <property type="evidence" value="ECO:0007669"/>
    <property type="project" value="TreeGrafter"/>
</dbReference>
<protein>
    <submittedName>
        <fullName evidence="1">Uncharacterized protein</fullName>
    </submittedName>
</protein>
<sequence>MKPGRERERRSAYIIACAITAAAHTSQDIKKKRQNDCLAMSKLLSKLGSRNVRSPWLSDLLQLFTHSYTTLFGRDEFPEHMIREEGGFEIRRQTVDSIITLIRESQMQMKVLKYQRRYDPSKYVEYIYNRVIILDNASVRASALIHIGKIWCHGRFIEGTQKSVMKLVSNASFLVCARFLCCEVVFTEQPSFWSKMKTPSKREDSCGMFSYMEKPLDDGKSIKVLKEFAFKLVGVYPFEISRS</sequence>
<dbReference type="GO" id="GO:0030126">
    <property type="term" value="C:COPI vesicle coat"/>
    <property type="evidence" value="ECO:0007669"/>
    <property type="project" value="TreeGrafter"/>
</dbReference>
<reference evidence="1" key="1">
    <citation type="submission" date="2022-04" db="EMBL/GenBank/DDBJ databases">
        <title>Carnegiea gigantea Genome sequencing and assembly v2.</title>
        <authorList>
            <person name="Copetti D."/>
            <person name="Sanderson M.J."/>
            <person name="Burquez A."/>
            <person name="Wojciechowski M.F."/>
        </authorList>
    </citation>
    <scope>NUCLEOTIDE SEQUENCE</scope>
    <source>
        <strain evidence="1">SGP5-SGP5p</strain>
        <tissue evidence="1">Aerial part</tissue>
    </source>
</reference>
<accession>A0A9Q1GU58</accession>
<dbReference type="GO" id="GO:0009306">
    <property type="term" value="P:protein secretion"/>
    <property type="evidence" value="ECO:0007669"/>
    <property type="project" value="TreeGrafter"/>
</dbReference>
<proteinExistence type="predicted"/>
<dbReference type="PANTHER" id="PTHR10261">
    <property type="entry name" value="COATOMER SUBUNIT GAMMA"/>
    <property type="match status" value="1"/>
</dbReference>
<organism evidence="1 2">
    <name type="scientific">Carnegiea gigantea</name>
    <dbReference type="NCBI Taxonomy" id="171969"/>
    <lineage>
        <taxon>Eukaryota</taxon>
        <taxon>Viridiplantae</taxon>
        <taxon>Streptophyta</taxon>
        <taxon>Embryophyta</taxon>
        <taxon>Tracheophyta</taxon>
        <taxon>Spermatophyta</taxon>
        <taxon>Magnoliopsida</taxon>
        <taxon>eudicotyledons</taxon>
        <taxon>Gunneridae</taxon>
        <taxon>Pentapetalae</taxon>
        <taxon>Caryophyllales</taxon>
        <taxon>Cactineae</taxon>
        <taxon>Cactaceae</taxon>
        <taxon>Cactoideae</taxon>
        <taxon>Echinocereeae</taxon>
        <taxon>Carnegiea</taxon>
    </lineage>
</organism>